<dbReference type="SMART" id="SM00028">
    <property type="entry name" value="TPR"/>
    <property type="match status" value="5"/>
</dbReference>
<proteinExistence type="predicted"/>
<dbReference type="GO" id="GO:0003341">
    <property type="term" value="P:cilium movement"/>
    <property type="evidence" value="ECO:0007669"/>
    <property type="project" value="TreeGrafter"/>
</dbReference>
<keyword evidence="2" id="KW-0802">TPR repeat</keyword>
<dbReference type="Pfam" id="PF13174">
    <property type="entry name" value="TPR_6"/>
    <property type="match status" value="1"/>
</dbReference>
<accession>A0A381UUU8</accession>
<dbReference type="SUPFAM" id="SSF48452">
    <property type="entry name" value="TPR-like"/>
    <property type="match status" value="1"/>
</dbReference>
<sequence>MLIQLLRKSLLLLFISLFFGGLFPPPPLQARPTVGVLSVEIHYPSKGLNWLGLFLQEEISLQLQLADRFSVISPDSMRRWNQRLRNADLPESSSAELINSAISQLKPDKLLKLSIQKVLNQLSVKWSIYSFGEKESFQKRQNIHSWVTPDKLIDSLLQDLKKGDKLFSDLTYFPLDYTWEGVRSFYRWRLKTVPPTNSSAWEEHKGELEALILSYPSLAASIRFYRAVLLIIESSVMRPAHVPSLNSAETDILAAMKAHPGNVAHHSLLSLLHYLRKEPLFAKQQANIANKINPGNGLALILYGLTIGKTPQAGASYINKGLQLYPFVAEPSADGWQPYHVLIKDLEPWLVASISQNESNFEQLMRSGKESYKAQRWSEARQAFEDASVLEPSLPEPLLSLAQLKLAQQDPQTAFSLLAKLRKKFPRHVEINLYLGYAHEKLKHHEKAESLYREVLHLKPEHHKALLRLGAVLIKLGKRQEARSFLESLTQKYPMYTVAWWNLGIIYYQLGELELAESAWEESLRLEPDNNQVRVRLEQLREELF</sequence>
<dbReference type="InterPro" id="IPR011990">
    <property type="entry name" value="TPR-like_helical_dom_sf"/>
</dbReference>
<dbReference type="InterPro" id="IPR019734">
    <property type="entry name" value="TPR_rpt"/>
</dbReference>
<dbReference type="PANTHER" id="PTHR44314:SF1">
    <property type="entry name" value="CILIA- AND FLAGELLA-ASSOCIATED PROTEIN 70"/>
    <property type="match status" value="1"/>
</dbReference>
<dbReference type="GO" id="GO:0031514">
    <property type="term" value="C:motile cilium"/>
    <property type="evidence" value="ECO:0007669"/>
    <property type="project" value="TreeGrafter"/>
</dbReference>
<gene>
    <name evidence="3" type="ORF">METZ01_LOCUS84770</name>
</gene>
<dbReference type="InterPro" id="IPR052628">
    <property type="entry name" value="CFAP70"/>
</dbReference>
<dbReference type="GO" id="GO:0070062">
    <property type="term" value="C:extracellular exosome"/>
    <property type="evidence" value="ECO:0007669"/>
    <property type="project" value="TreeGrafter"/>
</dbReference>
<dbReference type="AlphaFoldDB" id="A0A381UUU8"/>
<dbReference type="PROSITE" id="PS50293">
    <property type="entry name" value="TPR_REGION"/>
    <property type="match status" value="1"/>
</dbReference>
<evidence type="ECO:0000313" key="3">
    <source>
        <dbReference type="EMBL" id="SVA31916.1"/>
    </source>
</evidence>
<evidence type="ECO:0000256" key="1">
    <source>
        <dbReference type="ARBA" id="ARBA00022737"/>
    </source>
</evidence>
<protein>
    <submittedName>
        <fullName evidence="3">Uncharacterized protein</fullName>
    </submittedName>
</protein>
<dbReference type="Pfam" id="PF14559">
    <property type="entry name" value="TPR_19"/>
    <property type="match status" value="1"/>
</dbReference>
<evidence type="ECO:0000256" key="2">
    <source>
        <dbReference type="ARBA" id="ARBA00022803"/>
    </source>
</evidence>
<dbReference type="EMBL" id="UINC01007189">
    <property type="protein sequence ID" value="SVA31916.1"/>
    <property type="molecule type" value="Genomic_DNA"/>
</dbReference>
<dbReference type="PROSITE" id="PS50005">
    <property type="entry name" value="TPR"/>
    <property type="match status" value="2"/>
</dbReference>
<organism evidence="3">
    <name type="scientific">marine metagenome</name>
    <dbReference type="NCBI Taxonomy" id="408172"/>
    <lineage>
        <taxon>unclassified sequences</taxon>
        <taxon>metagenomes</taxon>
        <taxon>ecological metagenomes</taxon>
    </lineage>
</organism>
<reference evidence="3" key="1">
    <citation type="submission" date="2018-05" db="EMBL/GenBank/DDBJ databases">
        <authorList>
            <person name="Lanie J.A."/>
            <person name="Ng W.-L."/>
            <person name="Kazmierczak K.M."/>
            <person name="Andrzejewski T.M."/>
            <person name="Davidsen T.M."/>
            <person name="Wayne K.J."/>
            <person name="Tettelin H."/>
            <person name="Glass J.I."/>
            <person name="Rusch D."/>
            <person name="Podicherti R."/>
            <person name="Tsui H.-C.T."/>
            <person name="Winkler M.E."/>
        </authorList>
    </citation>
    <scope>NUCLEOTIDE SEQUENCE</scope>
</reference>
<keyword evidence="1" id="KW-0677">Repeat</keyword>
<name>A0A381UUU8_9ZZZZ</name>
<dbReference type="GO" id="GO:0060271">
    <property type="term" value="P:cilium assembly"/>
    <property type="evidence" value="ECO:0007669"/>
    <property type="project" value="TreeGrafter"/>
</dbReference>
<dbReference type="PANTHER" id="PTHR44314">
    <property type="entry name" value="CILIA- AND FLAGELLA-ASSOCIATED PROTEIN 70"/>
    <property type="match status" value="1"/>
</dbReference>
<dbReference type="Gene3D" id="1.25.40.10">
    <property type="entry name" value="Tetratricopeptide repeat domain"/>
    <property type="match status" value="2"/>
</dbReference>